<reference evidence="1" key="1">
    <citation type="submission" date="2023-08" db="EMBL/GenBank/DDBJ databases">
        <authorList>
            <person name="Chen Y."/>
            <person name="Shah S."/>
            <person name="Dougan E. K."/>
            <person name="Thang M."/>
            <person name="Chan C."/>
        </authorList>
    </citation>
    <scope>NUCLEOTIDE SEQUENCE</scope>
</reference>
<protein>
    <submittedName>
        <fullName evidence="1">Uncharacterized protein</fullName>
    </submittedName>
</protein>
<keyword evidence="2" id="KW-1185">Reference proteome</keyword>
<evidence type="ECO:0000313" key="1">
    <source>
        <dbReference type="EMBL" id="CAJ1381824.1"/>
    </source>
</evidence>
<sequence length="137" mass="14948">MTYVGISERAILRNGLDLSETMTLYDSPICAHLGSSSGQCRHIRQVPQVPQVASRKLSLGPLASCLAKCQPQGGNFLTAKLWMRHWPEDLSICRASPGITRKLESLSVLHGCLAGRWVLSDTGSWLVLKGGNLRSSF</sequence>
<accession>A0AA36MVF6</accession>
<proteinExistence type="predicted"/>
<comment type="caution">
    <text evidence="1">The sequence shown here is derived from an EMBL/GenBank/DDBJ whole genome shotgun (WGS) entry which is preliminary data.</text>
</comment>
<organism evidence="1 2">
    <name type="scientific">Effrenium voratum</name>
    <dbReference type="NCBI Taxonomy" id="2562239"/>
    <lineage>
        <taxon>Eukaryota</taxon>
        <taxon>Sar</taxon>
        <taxon>Alveolata</taxon>
        <taxon>Dinophyceae</taxon>
        <taxon>Suessiales</taxon>
        <taxon>Symbiodiniaceae</taxon>
        <taxon>Effrenium</taxon>
    </lineage>
</organism>
<dbReference type="Proteomes" id="UP001178507">
    <property type="component" value="Unassembled WGS sequence"/>
</dbReference>
<dbReference type="AlphaFoldDB" id="A0AA36MVF6"/>
<gene>
    <name evidence="1" type="ORF">EVOR1521_LOCUS9386</name>
</gene>
<dbReference type="EMBL" id="CAUJNA010000842">
    <property type="protein sequence ID" value="CAJ1381824.1"/>
    <property type="molecule type" value="Genomic_DNA"/>
</dbReference>
<evidence type="ECO:0000313" key="2">
    <source>
        <dbReference type="Proteomes" id="UP001178507"/>
    </source>
</evidence>
<name>A0AA36MVF6_9DINO</name>